<feature type="repeat" description="TPR" evidence="1">
    <location>
        <begin position="100"/>
        <end position="133"/>
    </location>
</feature>
<dbReference type="RefSeq" id="WP_072898959.1">
    <property type="nucleotide sequence ID" value="NZ_FQWZ01000008.1"/>
</dbReference>
<dbReference type="PANTHER" id="PTHR44366">
    <property type="entry name" value="UDP-N-ACETYLGLUCOSAMINE--PEPTIDE N-ACETYLGLUCOSAMINYLTRANSFERASE 110 KDA SUBUNIT"/>
    <property type="match status" value="1"/>
</dbReference>
<dbReference type="AlphaFoldDB" id="A0A1M5RM61"/>
<dbReference type="InterPro" id="IPR011990">
    <property type="entry name" value="TPR-like_helical_dom_sf"/>
</dbReference>
<reference evidence="3 4" key="1">
    <citation type="submission" date="2016-11" db="EMBL/GenBank/DDBJ databases">
        <authorList>
            <person name="Jaros S."/>
            <person name="Januszkiewicz K."/>
            <person name="Wedrychowicz H."/>
        </authorList>
    </citation>
    <scope>NUCLEOTIDE SEQUENCE [LARGE SCALE GENOMIC DNA]</scope>
    <source>
        <strain evidence="3 4">CGMCC 1.7049</strain>
    </source>
</reference>
<dbReference type="InterPro" id="IPR037919">
    <property type="entry name" value="OGT"/>
</dbReference>
<dbReference type="STRING" id="490188.SAMN04488068_3082"/>
<accession>A0A1M5RM61</accession>
<dbReference type="Gene3D" id="1.25.40.10">
    <property type="entry name" value="Tetratricopeptide repeat domain"/>
    <property type="match status" value="1"/>
</dbReference>
<organism evidence="3 4">
    <name type="scientific">Hydrocarboniphaga daqingensis</name>
    <dbReference type="NCBI Taxonomy" id="490188"/>
    <lineage>
        <taxon>Bacteria</taxon>
        <taxon>Pseudomonadati</taxon>
        <taxon>Pseudomonadota</taxon>
        <taxon>Gammaproteobacteria</taxon>
        <taxon>Nevskiales</taxon>
        <taxon>Nevskiaceae</taxon>
        <taxon>Hydrocarboniphaga</taxon>
    </lineage>
</organism>
<protein>
    <submittedName>
        <fullName evidence="3">Tetratricopeptide repeat-containing protein</fullName>
    </submittedName>
</protein>
<dbReference type="GO" id="GO:0097363">
    <property type="term" value="F:protein O-acetylglucosaminyltransferase activity"/>
    <property type="evidence" value="ECO:0007669"/>
    <property type="project" value="TreeGrafter"/>
</dbReference>
<evidence type="ECO:0000256" key="1">
    <source>
        <dbReference type="PROSITE-ProRule" id="PRU00339"/>
    </source>
</evidence>
<name>A0A1M5RM61_9GAMM</name>
<keyword evidence="2" id="KW-0732">Signal</keyword>
<dbReference type="SMART" id="SM00028">
    <property type="entry name" value="TPR"/>
    <property type="match status" value="2"/>
</dbReference>
<dbReference type="OrthoDB" id="255821at2"/>
<proteinExistence type="predicted"/>
<dbReference type="Pfam" id="PF13432">
    <property type="entry name" value="TPR_16"/>
    <property type="match status" value="1"/>
</dbReference>
<dbReference type="Pfam" id="PF13174">
    <property type="entry name" value="TPR_6"/>
    <property type="match status" value="1"/>
</dbReference>
<dbReference type="Proteomes" id="UP000199758">
    <property type="component" value="Unassembled WGS sequence"/>
</dbReference>
<dbReference type="SUPFAM" id="SSF48452">
    <property type="entry name" value="TPR-like"/>
    <property type="match status" value="1"/>
</dbReference>
<dbReference type="InterPro" id="IPR019734">
    <property type="entry name" value="TPR_rpt"/>
</dbReference>
<feature type="chain" id="PRO_5012883813" evidence="2">
    <location>
        <begin position="33"/>
        <end position="233"/>
    </location>
</feature>
<evidence type="ECO:0000313" key="4">
    <source>
        <dbReference type="Proteomes" id="UP000199758"/>
    </source>
</evidence>
<keyword evidence="1" id="KW-0802">TPR repeat</keyword>
<sequence>MTLCSSFVRLRTPLALWSLILLIVACSGPAAHKPPGSTAARASAPPAVVRSIPAAKAAVARDTRDANARFDAALQLMKQQQVAEAQAAFQSLANDYPEFSGPLTALGILYAQGRKRDTALASFAKAVAANPANAVAWTWLGSLYREARNHTGAEDAYRRAIAARSDYAAAHLNLGILYDVSLHRPQDALREYREYQRLSGDRNLMVAVWIKELEASSTQRTAAAAVAAAGTTP</sequence>
<feature type="signal peptide" evidence="2">
    <location>
        <begin position="1"/>
        <end position="32"/>
    </location>
</feature>
<evidence type="ECO:0000313" key="3">
    <source>
        <dbReference type="EMBL" id="SHH27249.1"/>
    </source>
</evidence>
<feature type="repeat" description="TPR" evidence="1">
    <location>
        <begin position="134"/>
        <end position="167"/>
    </location>
</feature>
<dbReference type="EMBL" id="FQWZ01000008">
    <property type="protein sequence ID" value="SHH27249.1"/>
    <property type="molecule type" value="Genomic_DNA"/>
</dbReference>
<keyword evidence="4" id="KW-1185">Reference proteome</keyword>
<evidence type="ECO:0000256" key="2">
    <source>
        <dbReference type="SAM" id="SignalP"/>
    </source>
</evidence>
<dbReference type="PROSITE" id="PS50005">
    <property type="entry name" value="TPR"/>
    <property type="match status" value="2"/>
</dbReference>
<dbReference type="PANTHER" id="PTHR44366:SF1">
    <property type="entry name" value="UDP-N-ACETYLGLUCOSAMINE--PEPTIDE N-ACETYLGLUCOSAMINYLTRANSFERASE 110 KDA SUBUNIT"/>
    <property type="match status" value="1"/>
</dbReference>
<gene>
    <name evidence="3" type="ORF">SAMN04488068_3082</name>
</gene>
<dbReference type="GO" id="GO:0006493">
    <property type="term" value="P:protein O-linked glycosylation"/>
    <property type="evidence" value="ECO:0007669"/>
    <property type="project" value="InterPro"/>
</dbReference>